<dbReference type="Proteomes" id="UP000095649">
    <property type="component" value="Unassembled WGS sequence"/>
</dbReference>
<gene>
    <name evidence="4" type="ORF">C4N24_09010</name>
    <name evidence="3" type="ORF">CGS50_005965</name>
    <name evidence="2" type="ORF">ERS852582_02185</name>
</gene>
<reference evidence="2 5" key="1">
    <citation type="submission" date="2015-09" db="EMBL/GenBank/DDBJ databases">
        <authorList>
            <consortium name="Pathogen Informatics"/>
        </authorList>
    </citation>
    <scope>NUCLEOTIDE SEQUENCE [LARGE SCALE GENOMIC DNA]</scope>
    <source>
        <strain evidence="2 5">2789STDY5834970</strain>
    </source>
</reference>
<evidence type="ECO:0000313" key="3">
    <source>
        <dbReference type="EMBL" id="PLK29819.1"/>
    </source>
</evidence>
<dbReference type="Pfam" id="PF14193">
    <property type="entry name" value="DUF4315"/>
    <property type="match status" value="1"/>
</dbReference>
<evidence type="ECO:0000313" key="5">
    <source>
        <dbReference type="Proteomes" id="UP000095649"/>
    </source>
</evidence>
<name>A0A173UL18_9FIRM</name>
<accession>A0A173UL18</accession>
<feature type="coiled-coil region" evidence="1">
    <location>
        <begin position="5"/>
        <end position="42"/>
    </location>
</feature>
<reference evidence="3 6" key="2">
    <citation type="journal article" date="2017" name="Front. Microbiol.">
        <title>New Insights into the Diversity of the Genus Faecalibacterium.</title>
        <authorList>
            <person name="Benevides L."/>
            <person name="Burman S."/>
            <person name="Martin R."/>
            <person name="Robert V."/>
            <person name="Thomas M."/>
            <person name="Miquel S."/>
            <person name="Chain F."/>
            <person name="Sokol H."/>
            <person name="Bermudez-Humaran L.G."/>
            <person name="Morrison M."/>
            <person name="Langella P."/>
            <person name="Azevedo V.A."/>
            <person name="Chatel J.M."/>
            <person name="Soares S."/>
        </authorList>
    </citation>
    <scope>NUCLEOTIDE SEQUENCE [LARGE SCALE GENOMIC DNA]</scope>
    <source>
        <strain evidence="3 6">CNCM I 4542</strain>
    </source>
</reference>
<keyword evidence="1" id="KW-0175">Coiled coil</keyword>
<evidence type="ECO:0000313" key="2">
    <source>
        <dbReference type="EMBL" id="CUN15619.1"/>
    </source>
</evidence>
<sequence length="83" mass="9577">MAKRLSRIERDIERLKEKISEYQQQLKELEAAKTEQENLQIIQLVRSMNMKPDEFAAFLRSGALNAAPTATPYHKQEDAADET</sequence>
<dbReference type="RefSeq" id="WP_005942334.1">
    <property type="nucleotide sequence ID" value="NZ_CABVEL010000024.1"/>
</dbReference>
<dbReference type="InterPro" id="IPR025464">
    <property type="entry name" value="DUF4315"/>
</dbReference>
<evidence type="ECO:0000313" key="7">
    <source>
        <dbReference type="Proteomes" id="UP000251281"/>
    </source>
</evidence>
<protein>
    <submittedName>
        <fullName evidence="3">DUF4315 domain-containing protein</fullName>
    </submittedName>
</protein>
<dbReference type="EMBL" id="NMTS02000024">
    <property type="protein sequence ID" value="PLK29819.1"/>
    <property type="molecule type" value="Genomic_DNA"/>
</dbReference>
<reference evidence="4 7" key="4">
    <citation type="submission" date="2018-02" db="EMBL/GenBank/DDBJ databases">
        <title>Complete genome sequencing of Faecalibacterium prausnitzii strains isolated from the human gut.</title>
        <authorList>
            <person name="Fitzgerald B.C."/>
            <person name="Shkoporov A.N."/>
            <person name="Ross P.R."/>
            <person name="Hill C."/>
        </authorList>
    </citation>
    <scope>NUCLEOTIDE SEQUENCE [LARGE SCALE GENOMIC DNA]</scope>
    <source>
        <strain evidence="4 7">APC923/51-1</strain>
    </source>
</reference>
<reference evidence="3" key="3">
    <citation type="submission" date="2017-07" db="EMBL/GenBank/DDBJ databases">
        <authorList>
            <person name="Sun Z.S."/>
            <person name="Albrecht U."/>
            <person name="Echele G."/>
            <person name="Lee C.C."/>
        </authorList>
    </citation>
    <scope>NUCLEOTIDE SEQUENCE</scope>
    <source>
        <strain evidence="3">CNCM I 4542</strain>
    </source>
</reference>
<dbReference type="AlphaFoldDB" id="A0A173UL18"/>
<proteinExistence type="predicted"/>
<evidence type="ECO:0000256" key="1">
    <source>
        <dbReference type="SAM" id="Coils"/>
    </source>
</evidence>
<evidence type="ECO:0000313" key="6">
    <source>
        <dbReference type="Proteomes" id="UP000221015"/>
    </source>
</evidence>
<organism evidence="2 5">
    <name type="scientific">Faecalibacterium prausnitzii</name>
    <dbReference type="NCBI Taxonomy" id="853"/>
    <lineage>
        <taxon>Bacteria</taxon>
        <taxon>Bacillati</taxon>
        <taxon>Bacillota</taxon>
        <taxon>Clostridia</taxon>
        <taxon>Eubacteriales</taxon>
        <taxon>Oscillospiraceae</taxon>
        <taxon>Faecalibacterium</taxon>
    </lineage>
</organism>
<dbReference type="Proteomes" id="UP000221015">
    <property type="component" value="Unassembled WGS sequence"/>
</dbReference>
<dbReference type="EMBL" id="PRLD01000008">
    <property type="protein sequence ID" value="RAW56934.1"/>
    <property type="molecule type" value="Genomic_DNA"/>
</dbReference>
<dbReference type="Proteomes" id="UP000251281">
    <property type="component" value="Unassembled WGS sequence"/>
</dbReference>
<dbReference type="EMBL" id="CYXN01000022">
    <property type="protein sequence ID" value="CUN15619.1"/>
    <property type="molecule type" value="Genomic_DNA"/>
</dbReference>
<evidence type="ECO:0000313" key="4">
    <source>
        <dbReference type="EMBL" id="RAW56934.1"/>
    </source>
</evidence>
<dbReference type="OrthoDB" id="1931779at2"/>